<sequence length="872" mass="98635">MTDRPPENNAEPRPGLLTRQKRQLSSTGKCEGRVHKTSPKTSPQSKRRRILDYLRNGFRAVSPSRAAALSHPESADKPNRQQDRHKEERVQASSSSLEKAATVIQRAWRYKRLYAAVMEWSEVNVTVKRLADMSFEDATRLMQSAAIVQGSSRLLTALFTSTPDSNEPTPDIEYRSPGRAFVAGHLFAAHPRLLVTGNSHIDTMIESSAVIMAETYGQFEASFLKHEVSWFQRQQTFVAGFKAFYSALDSWKRSDTKKLLSTMERHYLELDRLWQSVQRRTLGEGDENWRVGIQLQREQLIEKIRTLGGDEAVDELMQRQKELRLTYNDPQPSPTPSLVPPSQGDYSPIVNAQFVSSDLDKHKPASTSLSSPPLPPEAAAATSIEDSDTIEPSVVLTKAIADQGTHTVDKILSSFDLSASAALQDVKLAHDLVLDPEMRLEPAAGNTLVGAVQQAVTRAFFDHIRQDIESGNSDYIVRTLAQLRLDMRTIIPPESEMHTVLEREFDQDWMSTQLLNGALDIKEKYRLVLQAIRAVCAPIRDSEVDSISKELDAISDEALTEVGMSVSKDKDSVLSDSARQCVDQLLQITRRSMELIRNVRMDVLNYQLSTVVRPWLRVHAVEYERAAVLKELKSTFGSDRKVAQHINAWLEPALVREQNGACTLQHNMHTQNSISPKHIFFESFLDLCFAATSLASKDTPPALKMDQQRIQYIQNELQTILCAAALSTLTKRFTPASDSQMHRNAHLFLDILRADNVDMDRIVRGVQEIIPKDEAHLVERLVVKTLSKDDTVYRVMERKLREFLLIQIERDEMPGDLGRRLGVSDGRREVSAMLSKMSLQMVQREICALLVRISQLCTFNWQVYSVWYSQLC</sequence>
<comment type="similarity">
    <text evidence="1">Belongs to the TCP11 family.</text>
</comment>
<comment type="caution">
    <text evidence="3">The sequence shown here is derived from an EMBL/GenBank/DDBJ whole genome shotgun (WGS) entry which is preliminary data.</text>
</comment>
<dbReference type="AlphaFoldDB" id="A0A9W7XV42"/>
<dbReference type="OrthoDB" id="276323at2759"/>
<dbReference type="EMBL" id="JANBOJ010000323">
    <property type="protein sequence ID" value="KAJ1719901.1"/>
    <property type="molecule type" value="Genomic_DNA"/>
</dbReference>
<evidence type="ECO:0008006" key="5">
    <source>
        <dbReference type="Google" id="ProtNLM"/>
    </source>
</evidence>
<keyword evidence="4" id="KW-1185">Reference proteome</keyword>
<name>A0A9W7XV42_9FUNG</name>
<feature type="region of interest" description="Disordered" evidence="2">
    <location>
        <begin position="62"/>
        <end position="96"/>
    </location>
</feature>
<evidence type="ECO:0000313" key="4">
    <source>
        <dbReference type="Proteomes" id="UP001149813"/>
    </source>
</evidence>
<feature type="region of interest" description="Disordered" evidence="2">
    <location>
        <begin position="1"/>
        <end position="48"/>
    </location>
</feature>
<organism evidence="3 4">
    <name type="scientific">Coemansia erecta</name>
    <dbReference type="NCBI Taxonomy" id="147472"/>
    <lineage>
        <taxon>Eukaryota</taxon>
        <taxon>Fungi</taxon>
        <taxon>Fungi incertae sedis</taxon>
        <taxon>Zoopagomycota</taxon>
        <taxon>Kickxellomycotina</taxon>
        <taxon>Kickxellomycetes</taxon>
        <taxon>Kickxellales</taxon>
        <taxon>Kickxellaceae</taxon>
        <taxon>Coemansia</taxon>
    </lineage>
</organism>
<feature type="region of interest" description="Disordered" evidence="2">
    <location>
        <begin position="360"/>
        <end position="385"/>
    </location>
</feature>
<feature type="region of interest" description="Disordered" evidence="2">
    <location>
        <begin position="325"/>
        <end position="344"/>
    </location>
</feature>
<gene>
    <name evidence="3" type="ORF">LPJ53_005404</name>
</gene>
<dbReference type="Proteomes" id="UP001149813">
    <property type="component" value="Unassembled WGS sequence"/>
</dbReference>
<dbReference type="PANTHER" id="PTHR12832">
    <property type="entry name" value="TESTIS-SPECIFIC PROTEIN PBS13 T-COMPLEX 11"/>
    <property type="match status" value="1"/>
</dbReference>
<evidence type="ECO:0000313" key="3">
    <source>
        <dbReference type="EMBL" id="KAJ1719901.1"/>
    </source>
</evidence>
<reference evidence="3" key="1">
    <citation type="submission" date="2022-07" db="EMBL/GenBank/DDBJ databases">
        <title>Phylogenomic reconstructions and comparative analyses of Kickxellomycotina fungi.</title>
        <authorList>
            <person name="Reynolds N.K."/>
            <person name="Stajich J.E."/>
            <person name="Barry K."/>
            <person name="Grigoriev I.V."/>
            <person name="Crous P."/>
            <person name="Smith M.E."/>
        </authorList>
    </citation>
    <scope>NUCLEOTIDE SEQUENCE</scope>
    <source>
        <strain evidence="3">NBRC 32514</strain>
    </source>
</reference>
<dbReference type="PANTHER" id="PTHR12832:SF11">
    <property type="entry name" value="LD23868P"/>
    <property type="match status" value="1"/>
</dbReference>
<dbReference type="Pfam" id="PF05794">
    <property type="entry name" value="Tcp11"/>
    <property type="match status" value="1"/>
</dbReference>
<evidence type="ECO:0000256" key="1">
    <source>
        <dbReference type="ARBA" id="ARBA00010954"/>
    </source>
</evidence>
<dbReference type="InterPro" id="IPR008862">
    <property type="entry name" value="Tcp11"/>
</dbReference>
<evidence type="ECO:0000256" key="2">
    <source>
        <dbReference type="SAM" id="MobiDB-lite"/>
    </source>
</evidence>
<protein>
    <recommendedName>
        <fullName evidence="5">Tcp11-domain-containing protein</fullName>
    </recommendedName>
</protein>
<proteinExistence type="inferred from homology"/>
<feature type="compositionally biased region" description="Basic and acidic residues" evidence="2">
    <location>
        <begin position="73"/>
        <end position="90"/>
    </location>
</feature>
<feature type="compositionally biased region" description="Low complexity" evidence="2">
    <location>
        <begin position="365"/>
        <end position="383"/>
    </location>
</feature>
<accession>A0A9W7XV42</accession>
<dbReference type="GO" id="GO:0010737">
    <property type="term" value="P:protein kinase A signaling"/>
    <property type="evidence" value="ECO:0007669"/>
    <property type="project" value="TreeGrafter"/>
</dbReference>